<keyword evidence="1" id="KW-0812">Transmembrane</keyword>
<accession>A0ABT0AY21</accession>
<evidence type="ECO:0000313" key="2">
    <source>
        <dbReference type="EMBL" id="MCJ2177681.1"/>
    </source>
</evidence>
<proteinExistence type="predicted"/>
<keyword evidence="3" id="KW-1185">Reference proteome</keyword>
<keyword evidence="1" id="KW-0472">Membrane</keyword>
<protein>
    <submittedName>
        <fullName evidence="2">Uncharacterized protein</fullName>
    </submittedName>
</protein>
<reference evidence="2" key="1">
    <citation type="submission" date="2022-03" db="EMBL/GenBank/DDBJ databases">
        <title>Identification of a novel bacterium isolated from mangrove sediments.</title>
        <authorList>
            <person name="Pan X."/>
        </authorList>
    </citation>
    <scope>NUCLEOTIDE SEQUENCE</scope>
    <source>
        <strain evidence="2">B2580</strain>
    </source>
</reference>
<evidence type="ECO:0000256" key="1">
    <source>
        <dbReference type="SAM" id="Phobius"/>
    </source>
</evidence>
<dbReference type="RefSeq" id="WP_243990984.1">
    <property type="nucleotide sequence ID" value="NZ_JALHLE010000004.1"/>
</dbReference>
<comment type="caution">
    <text evidence="2">The sequence shown here is derived from an EMBL/GenBank/DDBJ whole genome shotgun (WGS) entry which is preliminary data.</text>
</comment>
<organism evidence="2 3">
    <name type="scientific">Novosphingobium album</name>
    <name type="common">ex Hu et al. 2023</name>
    <dbReference type="NCBI Taxonomy" id="2930093"/>
    <lineage>
        <taxon>Bacteria</taxon>
        <taxon>Pseudomonadati</taxon>
        <taxon>Pseudomonadota</taxon>
        <taxon>Alphaproteobacteria</taxon>
        <taxon>Sphingomonadales</taxon>
        <taxon>Sphingomonadaceae</taxon>
        <taxon>Novosphingobium</taxon>
    </lineage>
</organism>
<feature type="transmembrane region" description="Helical" evidence="1">
    <location>
        <begin position="48"/>
        <end position="67"/>
    </location>
</feature>
<sequence>MKVAEENIIRFDHRPEGPVERDQGRSATTVYLSQRAQDLGQEHDARGLVIAILLCVCCWAALGFFLLS</sequence>
<dbReference type="EMBL" id="JALHLE010000004">
    <property type="protein sequence ID" value="MCJ2177681.1"/>
    <property type="molecule type" value="Genomic_DNA"/>
</dbReference>
<keyword evidence="1" id="KW-1133">Transmembrane helix</keyword>
<dbReference type="Proteomes" id="UP001162880">
    <property type="component" value="Unassembled WGS sequence"/>
</dbReference>
<gene>
    <name evidence="2" type="ORF">MTR64_03845</name>
</gene>
<name>A0ABT0AY21_9SPHN</name>
<evidence type="ECO:0000313" key="3">
    <source>
        <dbReference type="Proteomes" id="UP001162880"/>
    </source>
</evidence>